<keyword evidence="1" id="KW-1133">Transmembrane helix</keyword>
<evidence type="ECO:0000313" key="4">
    <source>
        <dbReference type="Proteomes" id="UP000253420"/>
    </source>
</evidence>
<dbReference type="InterPro" id="IPR012495">
    <property type="entry name" value="TadE-like_dom"/>
</dbReference>
<proteinExistence type="predicted"/>
<keyword evidence="4" id="KW-1185">Reference proteome</keyword>
<dbReference type="Pfam" id="PF07811">
    <property type="entry name" value="TadE"/>
    <property type="match status" value="1"/>
</dbReference>
<accession>A0A368K6P0</accession>
<feature type="domain" description="TadE-like" evidence="2">
    <location>
        <begin position="24"/>
        <end position="61"/>
    </location>
</feature>
<dbReference type="OrthoDB" id="7189296at2"/>
<feature type="transmembrane region" description="Helical" evidence="1">
    <location>
        <begin position="26"/>
        <end position="44"/>
    </location>
</feature>
<protein>
    <submittedName>
        <fullName evidence="3">Pilus assembly protein</fullName>
    </submittedName>
</protein>
<keyword evidence="1" id="KW-0812">Transmembrane</keyword>
<dbReference type="AlphaFoldDB" id="A0A368K6P0"/>
<evidence type="ECO:0000256" key="1">
    <source>
        <dbReference type="SAM" id="Phobius"/>
    </source>
</evidence>
<keyword evidence="1" id="KW-0472">Membrane</keyword>
<name>A0A368K6P0_9HYPH</name>
<dbReference type="RefSeq" id="WP_114439464.1">
    <property type="nucleotide sequence ID" value="NZ_QOZG01000002.1"/>
</dbReference>
<evidence type="ECO:0000313" key="3">
    <source>
        <dbReference type="EMBL" id="RCS25019.1"/>
    </source>
</evidence>
<comment type="caution">
    <text evidence="3">The sequence shown here is derived from an EMBL/GenBank/DDBJ whole genome shotgun (WGS) entry which is preliminary data.</text>
</comment>
<sequence length="199" mass="21352">MLIGQGQGSALADIVSRFRKDRSGAAAVEFVLVAPLIILVYLGAVDLSEAIETNKNVSRAAGIIANIVAAQQYDVTRDRLDDIVQIGEATLFPYDRDKPGIKITAIKVDPAQQNNPPATIDWSYASGKLSKDEAGAMIDIPDSFRTAGRFLIKVEVALAYVPITTWGMGNIVSVNGGLPMAETYYFEPINSTVIACTNC</sequence>
<dbReference type="EMBL" id="QOZG01000002">
    <property type="protein sequence ID" value="RCS25019.1"/>
    <property type="molecule type" value="Genomic_DNA"/>
</dbReference>
<organism evidence="3 4">
    <name type="scientific">Phyllobacterium salinisoli</name>
    <dbReference type="NCBI Taxonomy" id="1899321"/>
    <lineage>
        <taxon>Bacteria</taxon>
        <taxon>Pseudomonadati</taxon>
        <taxon>Pseudomonadota</taxon>
        <taxon>Alphaproteobacteria</taxon>
        <taxon>Hyphomicrobiales</taxon>
        <taxon>Phyllobacteriaceae</taxon>
        <taxon>Phyllobacterium</taxon>
    </lineage>
</organism>
<reference evidence="3 4" key="1">
    <citation type="submission" date="2018-07" db="EMBL/GenBank/DDBJ databases">
        <title>The draft genome of Phyllobacterium salinisoli.</title>
        <authorList>
            <person name="Liu L."/>
            <person name="Li L."/>
            <person name="Zhang X."/>
            <person name="Liang L."/>
        </authorList>
    </citation>
    <scope>NUCLEOTIDE SEQUENCE [LARGE SCALE GENOMIC DNA]</scope>
    <source>
        <strain evidence="3 4">LLAN61</strain>
    </source>
</reference>
<gene>
    <name evidence="3" type="ORF">DUT91_06145</name>
</gene>
<evidence type="ECO:0000259" key="2">
    <source>
        <dbReference type="Pfam" id="PF07811"/>
    </source>
</evidence>
<dbReference type="Proteomes" id="UP000253420">
    <property type="component" value="Unassembled WGS sequence"/>
</dbReference>